<reference evidence="1 2" key="1">
    <citation type="submission" date="2015-05" db="EMBL/GenBank/DDBJ databases">
        <title>Evolution of Trichinella species and genotypes.</title>
        <authorList>
            <person name="Korhonen P.K."/>
            <person name="Edoardo P."/>
            <person name="Giuseppe L.R."/>
            <person name="Gasser R.B."/>
        </authorList>
    </citation>
    <scope>NUCLEOTIDE SEQUENCE [LARGE SCALE GENOMIC DNA]</scope>
    <source>
        <strain evidence="1">ISS10</strain>
    </source>
</reference>
<keyword evidence="2" id="KW-1185">Reference proteome</keyword>
<organism evidence="1 2">
    <name type="scientific">Trichinella nativa</name>
    <dbReference type="NCBI Taxonomy" id="6335"/>
    <lineage>
        <taxon>Eukaryota</taxon>
        <taxon>Metazoa</taxon>
        <taxon>Ecdysozoa</taxon>
        <taxon>Nematoda</taxon>
        <taxon>Enoplea</taxon>
        <taxon>Dorylaimia</taxon>
        <taxon>Trichinellida</taxon>
        <taxon>Trichinellidae</taxon>
        <taxon>Trichinella</taxon>
    </lineage>
</organism>
<gene>
    <name evidence="1" type="ORF">T02_2822</name>
</gene>
<name>A0A0V1LIH5_9BILA</name>
<dbReference type="AlphaFoldDB" id="A0A0V1LIH5"/>
<evidence type="ECO:0000313" key="2">
    <source>
        <dbReference type="Proteomes" id="UP000054721"/>
    </source>
</evidence>
<accession>A0A0V1LIH5</accession>
<comment type="caution">
    <text evidence="1">The sequence shown here is derived from an EMBL/GenBank/DDBJ whole genome shotgun (WGS) entry which is preliminary data.</text>
</comment>
<evidence type="ECO:0000313" key="1">
    <source>
        <dbReference type="EMBL" id="KRZ58862.1"/>
    </source>
</evidence>
<protein>
    <submittedName>
        <fullName evidence="1">Uncharacterized protein</fullName>
    </submittedName>
</protein>
<proteinExistence type="predicted"/>
<dbReference type="Proteomes" id="UP000054721">
    <property type="component" value="Unassembled WGS sequence"/>
</dbReference>
<sequence length="62" mass="7112">MGAFLQFPTIRHCWPTNCVLHAELRLHYFECDDWKLWPGMVLNPGNLRESNTALESGGFAGY</sequence>
<dbReference type="EMBL" id="JYDW01000051">
    <property type="protein sequence ID" value="KRZ58862.1"/>
    <property type="molecule type" value="Genomic_DNA"/>
</dbReference>